<proteinExistence type="predicted"/>
<sequence>MSTIFNYILIRFCAISKWNQAKSDKGRVAAVAKFLLFQTI</sequence>
<evidence type="ECO:0000313" key="1">
    <source>
        <dbReference type="EMBL" id="EET45816.1"/>
    </source>
</evidence>
<comment type="caution">
    <text evidence="1">The sequence shown here is derived from an EMBL/GenBank/DDBJ whole genome shotgun (WGS) entry which is preliminary data.</text>
</comment>
<evidence type="ECO:0000313" key="2">
    <source>
        <dbReference type="Proteomes" id="UP000005365"/>
    </source>
</evidence>
<organism evidence="1 2">
    <name type="scientific">Neisseria sicca ATCC 29256</name>
    <dbReference type="NCBI Taxonomy" id="547045"/>
    <lineage>
        <taxon>Bacteria</taxon>
        <taxon>Pseudomonadati</taxon>
        <taxon>Pseudomonadota</taxon>
        <taxon>Betaproteobacteria</taxon>
        <taxon>Neisseriales</taxon>
        <taxon>Neisseriaceae</taxon>
        <taxon>Neisseria</taxon>
    </lineage>
</organism>
<dbReference type="EMBL" id="ACKO02000002">
    <property type="protein sequence ID" value="EET45816.1"/>
    <property type="molecule type" value="Genomic_DNA"/>
</dbReference>
<gene>
    <name evidence="1" type="ORF">NEISICOT_00526</name>
</gene>
<accession>C6M1Y8</accession>
<keyword evidence="2" id="KW-1185">Reference proteome</keyword>
<name>C6M1Y8_NEISI</name>
<dbReference type="AlphaFoldDB" id="C6M1Y8"/>
<dbReference type="Proteomes" id="UP000005365">
    <property type="component" value="Unassembled WGS sequence"/>
</dbReference>
<protein>
    <submittedName>
        <fullName evidence="1">Uncharacterized protein</fullName>
    </submittedName>
</protein>
<reference evidence="1" key="1">
    <citation type="submission" date="2009-07" db="EMBL/GenBank/DDBJ databases">
        <authorList>
            <person name="Weinstock G."/>
            <person name="Sodergren E."/>
            <person name="Clifton S."/>
            <person name="Fulton L."/>
            <person name="Fulton B."/>
            <person name="Courtney L."/>
            <person name="Fronick C."/>
            <person name="Harrison M."/>
            <person name="Strong C."/>
            <person name="Farmer C."/>
            <person name="Delahaunty K."/>
            <person name="Markovic C."/>
            <person name="Hall O."/>
            <person name="Minx P."/>
            <person name="Tomlinson C."/>
            <person name="Mitreva M."/>
            <person name="Nelson J."/>
            <person name="Hou S."/>
            <person name="Wollam A."/>
            <person name="Pepin K.H."/>
            <person name="Johnson M."/>
            <person name="Bhonagiri V."/>
            <person name="Nash W.E."/>
            <person name="Warren W."/>
            <person name="Chinwalla A."/>
            <person name="Mardis E.R."/>
            <person name="Wilson R.K."/>
        </authorList>
    </citation>
    <scope>NUCLEOTIDE SEQUENCE [LARGE SCALE GENOMIC DNA]</scope>
    <source>
        <strain evidence="1">ATCC 29256</strain>
    </source>
</reference>